<dbReference type="GO" id="GO:0008270">
    <property type="term" value="F:zinc ion binding"/>
    <property type="evidence" value="ECO:0007669"/>
    <property type="project" value="InterPro"/>
</dbReference>
<evidence type="ECO:0000259" key="1">
    <source>
        <dbReference type="SMART" id="SM00400"/>
    </source>
</evidence>
<gene>
    <name evidence="2" type="ORF">IAA06_03385</name>
</gene>
<name>A0A9D2LRL4_9FIRM</name>
<dbReference type="EMBL" id="DWYZ01000073">
    <property type="protein sequence ID" value="HJB27819.1"/>
    <property type="molecule type" value="Genomic_DNA"/>
</dbReference>
<proteinExistence type="predicted"/>
<dbReference type="Pfam" id="PF01807">
    <property type="entry name" value="Zn_ribbon_DnaG"/>
    <property type="match status" value="1"/>
</dbReference>
<reference evidence="2" key="2">
    <citation type="submission" date="2021-04" db="EMBL/GenBank/DDBJ databases">
        <authorList>
            <person name="Gilroy R."/>
        </authorList>
    </citation>
    <scope>NUCLEOTIDE SEQUENCE</scope>
    <source>
        <strain evidence="2">ChiSjej1B19-5720</strain>
    </source>
</reference>
<dbReference type="Gene3D" id="3.90.580.10">
    <property type="entry name" value="Zinc finger, CHC2-type domain"/>
    <property type="match status" value="1"/>
</dbReference>
<evidence type="ECO:0000313" key="2">
    <source>
        <dbReference type="EMBL" id="HJB27819.1"/>
    </source>
</evidence>
<evidence type="ECO:0000313" key="3">
    <source>
        <dbReference type="Proteomes" id="UP000823842"/>
    </source>
</evidence>
<dbReference type="SUPFAM" id="SSF57783">
    <property type="entry name" value="Zinc beta-ribbon"/>
    <property type="match status" value="1"/>
</dbReference>
<comment type="caution">
    <text evidence="2">The sequence shown here is derived from an EMBL/GenBank/DDBJ whole genome shotgun (WGS) entry which is preliminary data.</text>
</comment>
<feature type="domain" description="Zinc finger CHC2-type" evidence="1">
    <location>
        <begin position="36"/>
        <end position="89"/>
    </location>
</feature>
<dbReference type="InterPro" id="IPR036977">
    <property type="entry name" value="DNA_primase_Znf_CHC2"/>
</dbReference>
<organism evidence="2 3">
    <name type="scientific">Candidatus Blautia faecavium</name>
    <dbReference type="NCBI Taxonomy" id="2838487"/>
    <lineage>
        <taxon>Bacteria</taxon>
        <taxon>Bacillati</taxon>
        <taxon>Bacillota</taxon>
        <taxon>Clostridia</taxon>
        <taxon>Lachnospirales</taxon>
        <taxon>Lachnospiraceae</taxon>
        <taxon>Blautia</taxon>
    </lineage>
</organism>
<accession>A0A9D2LRL4</accession>
<dbReference type="InterPro" id="IPR002694">
    <property type="entry name" value="Znf_CHC2"/>
</dbReference>
<dbReference type="Proteomes" id="UP000823842">
    <property type="component" value="Unassembled WGS sequence"/>
</dbReference>
<dbReference type="AlphaFoldDB" id="A0A9D2LRL4"/>
<dbReference type="GO" id="GO:0006260">
    <property type="term" value="P:DNA replication"/>
    <property type="evidence" value="ECO:0007669"/>
    <property type="project" value="InterPro"/>
</dbReference>
<dbReference type="SMART" id="SM00400">
    <property type="entry name" value="ZnF_CHCC"/>
    <property type="match status" value="1"/>
</dbReference>
<reference evidence="2" key="1">
    <citation type="journal article" date="2021" name="PeerJ">
        <title>Extensive microbial diversity within the chicken gut microbiome revealed by metagenomics and culture.</title>
        <authorList>
            <person name="Gilroy R."/>
            <person name="Ravi A."/>
            <person name="Getino M."/>
            <person name="Pursley I."/>
            <person name="Horton D.L."/>
            <person name="Alikhan N.F."/>
            <person name="Baker D."/>
            <person name="Gharbi K."/>
            <person name="Hall N."/>
            <person name="Watson M."/>
            <person name="Adriaenssens E.M."/>
            <person name="Foster-Nyarko E."/>
            <person name="Jarju S."/>
            <person name="Secka A."/>
            <person name="Antonio M."/>
            <person name="Oren A."/>
            <person name="Chaudhuri R.R."/>
            <person name="La Ragione R."/>
            <person name="Hildebrand F."/>
            <person name="Pallen M.J."/>
        </authorList>
    </citation>
    <scope>NUCLEOTIDE SEQUENCE</scope>
    <source>
        <strain evidence="2">ChiSjej1B19-5720</strain>
    </source>
</reference>
<protein>
    <recommendedName>
        <fullName evidence="1">Zinc finger CHC2-type domain-containing protein</fullName>
    </recommendedName>
</protein>
<dbReference type="GO" id="GO:0003677">
    <property type="term" value="F:DNA binding"/>
    <property type="evidence" value="ECO:0007669"/>
    <property type="project" value="InterPro"/>
</dbReference>
<dbReference type="GO" id="GO:0003899">
    <property type="term" value="F:DNA-directed RNA polymerase activity"/>
    <property type="evidence" value="ECO:0007669"/>
    <property type="project" value="InterPro"/>
</dbReference>
<sequence>MAKEKLFDIDMIKAQVSVEMVCDRLGLETKPIGRRISVLCPFHGDTHFGNAFIFTDNLYCYACNTNADVISIVQKVSNLTFVEAVDFLIREFNLHGCSISIEQDRTERFPFTKNELTLIGLLNENNHRKEKYIISYAEKKEDKDSYVMRSGEESVLVKKGKSMMYHNYTLFNQDKKLFLTLAANKALEKKAKLSSTIKQTLTYYLERIPLEDKFKENNFAVNICGHIIDKCAAQLKTVESVLDKCRYHLG</sequence>